<protein>
    <submittedName>
        <fullName evidence="3">Unannotated protein</fullName>
    </submittedName>
</protein>
<feature type="domain" description="EamA" evidence="2">
    <location>
        <begin position="15"/>
        <end position="146"/>
    </location>
</feature>
<feature type="transmembrane region" description="Helical" evidence="1">
    <location>
        <begin position="254"/>
        <end position="272"/>
    </location>
</feature>
<dbReference type="Gene3D" id="1.10.3730.20">
    <property type="match status" value="1"/>
</dbReference>
<sequence length="315" mass="32443">MHDHATDPGRNSARGGAWAVASAFSFSLSSVVGKNLLGALGVTSLLFWRFALASLVIWSALALWHRRGGPDPTDVPRARLFGLGTLMGVVVVVGFLALDRLDASVYIVIVYLYPAFVVVGSALLGRPLDAITVVALVVITAGVVLTVPEVITGSSGDTVISTAGLLLALGQAVLFAVYLLLNERVVPAGIDGVVSAAWINLGAGAFFVPFVVVQGLTVPRGGSLLLEVVLFALIPTVAATTCFFRALRHLAPGVMAMVMTLEVALAIVWSALFLGEDVTGLEALGAGVVIVGVGLAQRAAASQARVLDAEAVTGH</sequence>
<feature type="transmembrane region" description="Helical" evidence="1">
    <location>
        <begin position="193"/>
        <end position="212"/>
    </location>
</feature>
<feature type="transmembrane region" description="Helical" evidence="1">
    <location>
        <begin position="104"/>
        <end position="123"/>
    </location>
</feature>
<dbReference type="Pfam" id="PF00892">
    <property type="entry name" value="EamA"/>
    <property type="match status" value="2"/>
</dbReference>
<feature type="transmembrane region" description="Helical" evidence="1">
    <location>
        <begin position="45"/>
        <end position="66"/>
    </location>
</feature>
<dbReference type="SUPFAM" id="SSF103481">
    <property type="entry name" value="Multidrug resistance efflux transporter EmrE"/>
    <property type="match status" value="2"/>
</dbReference>
<feature type="transmembrane region" description="Helical" evidence="1">
    <location>
        <begin position="278"/>
        <end position="296"/>
    </location>
</feature>
<name>A0A6J6C494_9ZZZZ</name>
<dbReference type="InterPro" id="IPR037185">
    <property type="entry name" value="EmrE-like"/>
</dbReference>
<feature type="transmembrane region" description="Helical" evidence="1">
    <location>
        <begin position="130"/>
        <end position="147"/>
    </location>
</feature>
<evidence type="ECO:0000259" key="2">
    <source>
        <dbReference type="Pfam" id="PF00892"/>
    </source>
</evidence>
<dbReference type="PANTHER" id="PTHR22911:SF137">
    <property type="entry name" value="SOLUTE CARRIER FAMILY 35 MEMBER G2-RELATED"/>
    <property type="match status" value="1"/>
</dbReference>
<dbReference type="AlphaFoldDB" id="A0A6J6C494"/>
<feature type="domain" description="EamA" evidence="2">
    <location>
        <begin position="163"/>
        <end position="295"/>
    </location>
</feature>
<keyword evidence="1" id="KW-0812">Transmembrane</keyword>
<dbReference type="InterPro" id="IPR000620">
    <property type="entry name" value="EamA_dom"/>
</dbReference>
<organism evidence="3">
    <name type="scientific">freshwater metagenome</name>
    <dbReference type="NCBI Taxonomy" id="449393"/>
    <lineage>
        <taxon>unclassified sequences</taxon>
        <taxon>metagenomes</taxon>
        <taxon>ecological metagenomes</taxon>
    </lineage>
</organism>
<evidence type="ECO:0000313" key="3">
    <source>
        <dbReference type="EMBL" id="CAB4546130.1"/>
    </source>
</evidence>
<feature type="transmembrane region" description="Helical" evidence="1">
    <location>
        <begin position="224"/>
        <end position="247"/>
    </location>
</feature>
<proteinExistence type="predicted"/>
<feature type="transmembrane region" description="Helical" evidence="1">
    <location>
        <begin position="12"/>
        <end position="33"/>
    </location>
</feature>
<accession>A0A6J6C494</accession>
<feature type="transmembrane region" description="Helical" evidence="1">
    <location>
        <begin position="159"/>
        <end position="181"/>
    </location>
</feature>
<keyword evidence="1" id="KW-0472">Membrane</keyword>
<gene>
    <name evidence="3" type="ORF">UFOPK1493_00691</name>
</gene>
<reference evidence="3" key="1">
    <citation type="submission" date="2020-05" db="EMBL/GenBank/DDBJ databases">
        <authorList>
            <person name="Chiriac C."/>
            <person name="Salcher M."/>
            <person name="Ghai R."/>
            <person name="Kavagutti S V."/>
        </authorList>
    </citation>
    <scope>NUCLEOTIDE SEQUENCE</scope>
</reference>
<feature type="transmembrane region" description="Helical" evidence="1">
    <location>
        <begin position="78"/>
        <end position="98"/>
    </location>
</feature>
<dbReference type="EMBL" id="CAEZSR010000015">
    <property type="protein sequence ID" value="CAB4546130.1"/>
    <property type="molecule type" value="Genomic_DNA"/>
</dbReference>
<keyword evidence="1" id="KW-1133">Transmembrane helix</keyword>
<evidence type="ECO:0000256" key="1">
    <source>
        <dbReference type="SAM" id="Phobius"/>
    </source>
</evidence>
<dbReference type="PANTHER" id="PTHR22911">
    <property type="entry name" value="ACYL-MALONYL CONDENSING ENZYME-RELATED"/>
    <property type="match status" value="1"/>
</dbReference>
<dbReference type="GO" id="GO:0016020">
    <property type="term" value="C:membrane"/>
    <property type="evidence" value="ECO:0007669"/>
    <property type="project" value="InterPro"/>
</dbReference>